<evidence type="ECO:0000256" key="1">
    <source>
        <dbReference type="ARBA" id="ARBA00022723"/>
    </source>
</evidence>
<accession>A0AAN7LIQ8</accession>
<dbReference type="EMBL" id="JAXQNO010000016">
    <property type="protein sequence ID" value="KAK4781795.1"/>
    <property type="molecule type" value="Genomic_DNA"/>
</dbReference>
<dbReference type="PROSITE" id="PS00018">
    <property type="entry name" value="EF_HAND_1"/>
    <property type="match status" value="4"/>
</dbReference>
<dbReference type="Proteomes" id="UP001346149">
    <property type="component" value="Unassembled WGS sequence"/>
</dbReference>
<protein>
    <recommendedName>
        <fullName evidence="4">EF-hand domain-containing protein</fullName>
    </recommendedName>
</protein>
<keyword evidence="2" id="KW-0677">Repeat</keyword>
<evidence type="ECO:0000313" key="6">
    <source>
        <dbReference type="Proteomes" id="UP001346149"/>
    </source>
</evidence>
<dbReference type="PANTHER" id="PTHR10891">
    <property type="entry name" value="EF-HAND CALCIUM-BINDING DOMAIN CONTAINING PROTEIN"/>
    <property type="match status" value="1"/>
</dbReference>
<dbReference type="Pfam" id="PF13499">
    <property type="entry name" value="EF-hand_7"/>
    <property type="match status" value="2"/>
</dbReference>
<dbReference type="FunFam" id="1.10.238.10:FF:000001">
    <property type="entry name" value="Calmodulin 1"/>
    <property type="match status" value="1"/>
</dbReference>
<keyword evidence="3" id="KW-0106">Calcium</keyword>
<dbReference type="AlphaFoldDB" id="A0AAN7LIQ8"/>
<keyword evidence="1" id="KW-0479">Metal-binding</keyword>
<feature type="domain" description="EF-hand" evidence="4">
    <location>
        <begin position="197"/>
        <end position="232"/>
    </location>
</feature>
<organism evidence="5 6">
    <name type="scientific">Trapa natans</name>
    <name type="common">Water chestnut</name>
    <dbReference type="NCBI Taxonomy" id="22666"/>
    <lineage>
        <taxon>Eukaryota</taxon>
        <taxon>Viridiplantae</taxon>
        <taxon>Streptophyta</taxon>
        <taxon>Embryophyta</taxon>
        <taxon>Tracheophyta</taxon>
        <taxon>Spermatophyta</taxon>
        <taxon>Magnoliopsida</taxon>
        <taxon>eudicotyledons</taxon>
        <taxon>Gunneridae</taxon>
        <taxon>Pentapetalae</taxon>
        <taxon>rosids</taxon>
        <taxon>malvids</taxon>
        <taxon>Myrtales</taxon>
        <taxon>Lythraceae</taxon>
        <taxon>Trapa</taxon>
    </lineage>
</organism>
<evidence type="ECO:0000256" key="3">
    <source>
        <dbReference type="ARBA" id="ARBA00022837"/>
    </source>
</evidence>
<evidence type="ECO:0000256" key="2">
    <source>
        <dbReference type="ARBA" id="ARBA00022737"/>
    </source>
</evidence>
<gene>
    <name evidence="5" type="ORF">SAY86_015897</name>
</gene>
<dbReference type="PROSITE" id="PS50222">
    <property type="entry name" value="EF_HAND_2"/>
    <property type="match status" value="4"/>
</dbReference>
<reference evidence="5 6" key="1">
    <citation type="journal article" date="2023" name="Hortic Res">
        <title>Pangenome of water caltrop reveals structural variations and asymmetric subgenome divergence after allopolyploidization.</title>
        <authorList>
            <person name="Zhang X."/>
            <person name="Chen Y."/>
            <person name="Wang L."/>
            <person name="Yuan Y."/>
            <person name="Fang M."/>
            <person name="Shi L."/>
            <person name="Lu R."/>
            <person name="Comes H.P."/>
            <person name="Ma Y."/>
            <person name="Chen Y."/>
            <person name="Huang G."/>
            <person name="Zhou Y."/>
            <person name="Zheng Z."/>
            <person name="Qiu Y."/>
        </authorList>
    </citation>
    <scope>NUCLEOTIDE SEQUENCE [LARGE SCALE GENOMIC DNA]</scope>
    <source>
        <strain evidence="5">F231</strain>
    </source>
</reference>
<comment type="caution">
    <text evidence="5">The sequence shown here is derived from an EMBL/GenBank/DDBJ whole genome shotgun (WGS) entry which is preliminary data.</text>
</comment>
<dbReference type="InterPro" id="IPR039647">
    <property type="entry name" value="EF_hand_pair_protein_CML-like"/>
</dbReference>
<dbReference type="CDD" id="cd00051">
    <property type="entry name" value="EFh"/>
    <property type="match status" value="2"/>
</dbReference>
<dbReference type="SMART" id="SM00054">
    <property type="entry name" value="EFh"/>
    <property type="match status" value="4"/>
</dbReference>
<dbReference type="InterPro" id="IPR011992">
    <property type="entry name" value="EF-hand-dom_pair"/>
</dbReference>
<feature type="domain" description="EF-hand" evidence="4">
    <location>
        <begin position="164"/>
        <end position="196"/>
    </location>
</feature>
<feature type="domain" description="EF-hand" evidence="4">
    <location>
        <begin position="92"/>
        <end position="127"/>
    </location>
</feature>
<dbReference type="InterPro" id="IPR002048">
    <property type="entry name" value="EF_hand_dom"/>
</dbReference>
<evidence type="ECO:0000259" key="4">
    <source>
        <dbReference type="PROSITE" id="PS50222"/>
    </source>
</evidence>
<sequence>MNSQTREAMSVALVVNRQIKLSDPAVGSNGANIAFSSTSLYLSRIPFLVLERSSLLPLSISRRRDTGIMSETPTSVNAGADCNSLSSHVQCMTDAELQKVFDQFDANGDGKISSDELLKVLSAMGSLTAPDDIQRAMEEIDTDRDGFISLEEFSALCRSTSGESDLHDAFDLYDQDKNGLISASELHLVLNRLNMGCSLEDCVRMINSVDSDGDGSVNYDEFKKMMTGSIANCSSA</sequence>
<dbReference type="InterPro" id="IPR018247">
    <property type="entry name" value="EF_Hand_1_Ca_BS"/>
</dbReference>
<keyword evidence="6" id="KW-1185">Reference proteome</keyword>
<proteinExistence type="predicted"/>
<dbReference type="SUPFAM" id="SSF47473">
    <property type="entry name" value="EF-hand"/>
    <property type="match status" value="1"/>
</dbReference>
<name>A0AAN7LIQ8_TRANT</name>
<evidence type="ECO:0000313" key="5">
    <source>
        <dbReference type="EMBL" id="KAK4781795.1"/>
    </source>
</evidence>
<feature type="domain" description="EF-hand" evidence="4">
    <location>
        <begin position="128"/>
        <end position="163"/>
    </location>
</feature>
<dbReference type="Gene3D" id="1.10.238.10">
    <property type="entry name" value="EF-hand"/>
    <property type="match status" value="2"/>
</dbReference>
<dbReference type="GO" id="GO:0005509">
    <property type="term" value="F:calcium ion binding"/>
    <property type="evidence" value="ECO:0007669"/>
    <property type="project" value="InterPro"/>
</dbReference>